<proteinExistence type="inferred from homology"/>
<reference evidence="6 7" key="1">
    <citation type="submission" date="2020-05" db="EMBL/GenBank/DDBJ databases">
        <title>Complete genome sequence of Deefgea sp. D17.</title>
        <authorList>
            <person name="Bae J.-W."/>
            <person name="Han J.E."/>
        </authorList>
    </citation>
    <scope>NUCLEOTIDE SEQUENCE [LARGE SCALE GENOMIC DNA]</scope>
    <source>
        <strain evidence="6 7">D17</strain>
    </source>
</reference>
<dbReference type="GO" id="GO:0016846">
    <property type="term" value="F:carbon-sulfur lyase activity"/>
    <property type="evidence" value="ECO:0007669"/>
    <property type="project" value="InterPro"/>
</dbReference>
<feature type="domain" description="CENP-V/GFA" evidence="5">
    <location>
        <begin position="5"/>
        <end position="129"/>
    </location>
</feature>
<evidence type="ECO:0000313" key="7">
    <source>
        <dbReference type="Proteomes" id="UP000504844"/>
    </source>
</evidence>
<dbReference type="InterPro" id="IPR006913">
    <property type="entry name" value="CENP-V/GFA"/>
</dbReference>
<evidence type="ECO:0000256" key="1">
    <source>
        <dbReference type="ARBA" id="ARBA00005495"/>
    </source>
</evidence>
<dbReference type="InterPro" id="IPR011057">
    <property type="entry name" value="Mss4-like_sf"/>
</dbReference>
<gene>
    <name evidence="6" type="ORF">HQN60_12440</name>
</gene>
<accession>A0A6M8SV50</accession>
<comment type="similarity">
    <text evidence="1">Belongs to the Gfa family.</text>
</comment>
<dbReference type="Pfam" id="PF04828">
    <property type="entry name" value="GFA"/>
    <property type="match status" value="1"/>
</dbReference>
<organism evidence="6 7">
    <name type="scientific">Deefgea piscis</name>
    <dbReference type="NCBI Taxonomy" id="2739061"/>
    <lineage>
        <taxon>Bacteria</taxon>
        <taxon>Pseudomonadati</taxon>
        <taxon>Pseudomonadota</taxon>
        <taxon>Betaproteobacteria</taxon>
        <taxon>Neisseriales</taxon>
        <taxon>Chitinibacteraceae</taxon>
        <taxon>Deefgea</taxon>
    </lineage>
</organism>
<protein>
    <submittedName>
        <fullName evidence="6">GFA family protein</fullName>
    </submittedName>
</protein>
<dbReference type="GO" id="GO:0046872">
    <property type="term" value="F:metal ion binding"/>
    <property type="evidence" value="ECO:0007669"/>
    <property type="project" value="UniProtKB-KW"/>
</dbReference>
<dbReference type="PROSITE" id="PS51891">
    <property type="entry name" value="CENP_V_GFA"/>
    <property type="match status" value="1"/>
</dbReference>
<dbReference type="Gene3D" id="3.90.1590.10">
    <property type="entry name" value="glutathione-dependent formaldehyde- activating enzyme (gfa)"/>
    <property type="match status" value="1"/>
</dbReference>
<evidence type="ECO:0000259" key="5">
    <source>
        <dbReference type="PROSITE" id="PS51891"/>
    </source>
</evidence>
<keyword evidence="3" id="KW-0862">Zinc</keyword>
<evidence type="ECO:0000256" key="3">
    <source>
        <dbReference type="ARBA" id="ARBA00022833"/>
    </source>
</evidence>
<dbReference type="AlphaFoldDB" id="A0A6M8SV50"/>
<evidence type="ECO:0000256" key="4">
    <source>
        <dbReference type="ARBA" id="ARBA00023239"/>
    </source>
</evidence>
<dbReference type="KEGG" id="dee:HQN60_12440"/>
<dbReference type="Proteomes" id="UP000504844">
    <property type="component" value="Chromosome"/>
</dbReference>
<dbReference type="EMBL" id="CP054143">
    <property type="protein sequence ID" value="QKJ67446.1"/>
    <property type="molecule type" value="Genomic_DNA"/>
</dbReference>
<keyword evidence="4" id="KW-0456">Lyase</keyword>
<keyword evidence="2" id="KW-0479">Metal-binding</keyword>
<keyword evidence="7" id="KW-1185">Reference proteome</keyword>
<dbReference type="PANTHER" id="PTHR33337:SF40">
    <property type="entry name" value="CENP-V_GFA DOMAIN-CONTAINING PROTEIN-RELATED"/>
    <property type="match status" value="1"/>
</dbReference>
<dbReference type="PANTHER" id="PTHR33337">
    <property type="entry name" value="GFA DOMAIN-CONTAINING PROTEIN"/>
    <property type="match status" value="1"/>
</dbReference>
<evidence type="ECO:0000313" key="6">
    <source>
        <dbReference type="EMBL" id="QKJ67446.1"/>
    </source>
</evidence>
<name>A0A6M8SV50_9NEIS</name>
<evidence type="ECO:0000256" key="2">
    <source>
        <dbReference type="ARBA" id="ARBA00022723"/>
    </source>
</evidence>
<sequence>MDMSLQGSCACKTVRYAVDELATPISHCHCQTCRKTHAAAFNSAAGVRPEQFRWLSGEAKLSEYASSADKVRYFCSQCGSHLLAKKVGKPMWVLRVATLDDDPSLRASQHIWTSHDVPWLNFVDLPEYEQWAEPR</sequence>
<dbReference type="SUPFAM" id="SSF51316">
    <property type="entry name" value="Mss4-like"/>
    <property type="match status" value="1"/>
</dbReference>